<dbReference type="Pfam" id="PF01797">
    <property type="entry name" value="Y1_Tnp"/>
    <property type="match status" value="1"/>
</dbReference>
<dbReference type="NCBIfam" id="NF047646">
    <property type="entry name" value="REP_Tyr_transpos"/>
    <property type="match status" value="1"/>
</dbReference>
<accession>A0ABV3PV95</accession>
<organism evidence="3 4">
    <name type="scientific">Labrys neptuniae</name>
    <dbReference type="NCBI Taxonomy" id="376174"/>
    <lineage>
        <taxon>Bacteria</taxon>
        <taxon>Pseudomonadati</taxon>
        <taxon>Pseudomonadota</taxon>
        <taxon>Alphaproteobacteria</taxon>
        <taxon>Hyphomicrobiales</taxon>
        <taxon>Xanthobacteraceae</taxon>
        <taxon>Labrys</taxon>
    </lineage>
</organism>
<dbReference type="SUPFAM" id="SSF143422">
    <property type="entry name" value="Transposase IS200-like"/>
    <property type="match status" value="1"/>
</dbReference>
<dbReference type="EMBL" id="JBFNQD010000016">
    <property type="protein sequence ID" value="MEW9309597.1"/>
    <property type="molecule type" value="Genomic_DNA"/>
</dbReference>
<dbReference type="PANTHER" id="PTHR34322:SF2">
    <property type="entry name" value="TRANSPOSASE IS200-LIKE DOMAIN-CONTAINING PROTEIN"/>
    <property type="match status" value="1"/>
</dbReference>
<keyword evidence="4" id="KW-1185">Reference proteome</keyword>
<dbReference type="SMART" id="SM01321">
    <property type="entry name" value="Y1_Tnp"/>
    <property type="match status" value="1"/>
</dbReference>
<comment type="caution">
    <text evidence="3">The sequence shown here is derived from an EMBL/GenBank/DDBJ whole genome shotgun (WGS) entry which is preliminary data.</text>
</comment>
<name>A0ABV3PV95_9HYPH</name>
<feature type="region of interest" description="Disordered" evidence="1">
    <location>
        <begin position="208"/>
        <end position="228"/>
    </location>
</feature>
<feature type="compositionally biased region" description="Basic and acidic residues" evidence="1">
    <location>
        <begin position="217"/>
        <end position="228"/>
    </location>
</feature>
<evidence type="ECO:0000256" key="1">
    <source>
        <dbReference type="SAM" id="MobiDB-lite"/>
    </source>
</evidence>
<evidence type="ECO:0000313" key="3">
    <source>
        <dbReference type="EMBL" id="MEW9309597.1"/>
    </source>
</evidence>
<dbReference type="InterPro" id="IPR036515">
    <property type="entry name" value="Transposase_17_sf"/>
</dbReference>
<sequence>MARIARLVVPGFAHHVTQRGNRRERVFFCNEDYRAYLDLLKIYAPKSGTRLIAWCLMPNHVHLLAIPTEPDGLRAMLGETHRRYTARINTRQQWTGHLWQGRFGSVVMDETHLAHAVRYVCLNPVRARLVERARDWPWSSARVHLDGRDDGLTDLGPVRERFPDIAGLLQAREDERAANVLRLAETSGRPLGGGAWIEQLEAVTGRVLRPQKRGRKSKLDEGDRSTSR</sequence>
<evidence type="ECO:0000259" key="2">
    <source>
        <dbReference type="SMART" id="SM01321"/>
    </source>
</evidence>
<reference evidence="3 4" key="1">
    <citation type="submission" date="2024-07" db="EMBL/GenBank/DDBJ databases">
        <title>Description of Labrys sedimenti sp. nov., isolated from a diclofenac-degrading enrichment culture.</title>
        <authorList>
            <person name="Tancsics A."/>
            <person name="Csepanyi A."/>
        </authorList>
    </citation>
    <scope>NUCLEOTIDE SEQUENCE [LARGE SCALE GENOMIC DNA]</scope>
    <source>
        <strain evidence="3 4">LMG 23578</strain>
    </source>
</reference>
<dbReference type="Proteomes" id="UP001555786">
    <property type="component" value="Unassembled WGS sequence"/>
</dbReference>
<dbReference type="PANTHER" id="PTHR34322">
    <property type="entry name" value="TRANSPOSASE, Y1_TNP DOMAIN-CONTAINING"/>
    <property type="match status" value="1"/>
</dbReference>
<evidence type="ECO:0000313" key="4">
    <source>
        <dbReference type="Proteomes" id="UP001555786"/>
    </source>
</evidence>
<dbReference type="Gene3D" id="3.30.70.1290">
    <property type="entry name" value="Transposase IS200-like"/>
    <property type="match status" value="1"/>
</dbReference>
<dbReference type="RefSeq" id="WP_367626251.1">
    <property type="nucleotide sequence ID" value="NZ_JBFNQD010000016.1"/>
</dbReference>
<gene>
    <name evidence="3" type="ORF">ABXS05_28860</name>
</gene>
<feature type="domain" description="Transposase IS200-like" evidence="2">
    <location>
        <begin position="9"/>
        <end position="123"/>
    </location>
</feature>
<protein>
    <submittedName>
        <fullName evidence="3">Transposase</fullName>
    </submittedName>
</protein>
<dbReference type="InterPro" id="IPR002686">
    <property type="entry name" value="Transposase_17"/>
</dbReference>
<proteinExistence type="predicted"/>